<keyword evidence="4" id="KW-1003">Cell membrane</keyword>
<proteinExistence type="inferred from homology"/>
<dbReference type="GO" id="GO:0071973">
    <property type="term" value="P:bacterial-type flagellum-dependent cell motility"/>
    <property type="evidence" value="ECO:0007669"/>
    <property type="project" value="InterPro"/>
</dbReference>
<dbReference type="InterPro" id="IPR013556">
    <property type="entry name" value="Flag_M-ring_C"/>
</dbReference>
<keyword evidence="8" id="KW-0975">Bacterial flagellum</keyword>
<keyword evidence="6 9" id="KW-1133">Transmembrane helix</keyword>
<evidence type="ECO:0000313" key="12">
    <source>
        <dbReference type="EMBL" id="KNZ41756.1"/>
    </source>
</evidence>
<dbReference type="PANTHER" id="PTHR30046:SF0">
    <property type="entry name" value="FLAGELLAR M-RING PROTEIN"/>
    <property type="match status" value="1"/>
</dbReference>
<organism evidence="12 13">
    <name type="scientific">Acetobacterium bakii</name>
    <dbReference type="NCBI Taxonomy" id="52689"/>
    <lineage>
        <taxon>Bacteria</taxon>
        <taxon>Bacillati</taxon>
        <taxon>Bacillota</taxon>
        <taxon>Clostridia</taxon>
        <taxon>Eubacteriales</taxon>
        <taxon>Eubacteriaceae</taxon>
        <taxon>Acetobacterium</taxon>
    </lineage>
</organism>
<feature type="domain" description="Flagellar M-ring N-terminal" evidence="10">
    <location>
        <begin position="48"/>
        <end position="219"/>
    </location>
</feature>
<dbReference type="GO" id="GO:0005886">
    <property type="term" value="C:plasma membrane"/>
    <property type="evidence" value="ECO:0007669"/>
    <property type="project" value="UniProtKB-SubCell"/>
</dbReference>
<dbReference type="InterPro" id="IPR000067">
    <property type="entry name" value="FlgMring_FliF"/>
</dbReference>
<dbReference type="RefSeq" id="WP_050740050.1">
    <property type="nucleotide sequence ID" value="NZ_LGYO01000022.1"/>
</dbReference>
<dbReference type="Proteomes" id="UP000036873">
    <property type="component" value="Unassembled WGS sequence"/>
</dbReference>
<evidence type="ECO:0000256" key="6">
    <source>
        <dbReference type="ARBA" id="ARBA00022989"/>
    </source>
</evidence>
<dbReference type="GO" id="GO:0009431">
    <property type="term" value="C:bacterial-type flagellum basal body, MS ring"/>
    <property type="evidence" value="ECO:0007669"/>
    <property type="project" value="InterPro"/>
</dbReference>
<evidence type="ECO:0008006" key="14">
    <source>
        <dbReference type="Google" id="ProtNLM"/>
    </source>
</evidence>
<dbReference type="Pfam" id="PF08345">
    <property type="entry name" value="YscJ_FliF_C"/>
    <property type="match status" value="1"/>
</dbReference>
<dbReference type="InterPro" id="IPR043427">
    <property type="entry name" value="YscJ/FliF"/>
</dbReference>
<dbReference type="STRING" id="52689.AKG39_08960"/>
<reference evidence="13" key="1">
    <citation type="submission" date="2015-07" db="EMBL/GenBank/DDBJ databases">
        <title>Draft genome sequence of Acetobacterium bakii DSM 8293, a potential psychrophilic chemical producer through syngas fermentation.</title>
        <authorList>
            <person name="Song Y."/>
            <person name="Hwang S."/>
            <person name="Cho B.-K."/>
        </authorList>
    </citation>
    <scope>NUCLEOTIDE SEQUENCE [LARGE SCALE GENOMIC DNA]</scope>
    <source>
        <strain evidence="13">DSM 8239</strain>
    </source>
</reference>
<dbReference type="AlphaFoldDB" id="A0A0L6TZR5"/>
<evidence type="ECO:0000256" key="8">
    <source>
        <dbReference type="ARBA" id="ARBA00023143"/>
    </source>
</evidence>
<comment type="subcellular location">
    <subcellularLocation>
        <location evidence="1">Bacterial flagellum basal body</location>
    </subcellularLocation>
    <subcellularLocation>
        <location evidence="2">Cell membrane</location>
        <topology evidence="2">Multi-pass membrane protein</topology>
    </subcellularLocation>
</comment>
<feature type="transmembrane region" description="Helical" evidence="9">
    <location>
        <begin position="25"/>
        <end position="45"/>
    </location>
</feature>
<evidence type="ECO:0000256" key="9">
    <source>
        <dbReference type="SAM" id="Phobius"/>
    </source>
</evidence>
<evidence type="ECO:0000313" key="13">
    <source>
        <dbReference type="Proteomes" id="UP000036873"/>
    </source>
</evidence>
<evidence type="ECO:0000256" key="5">
    <source>
        <dbReference type="ARBA" id="ARBA00022692"/>
    </source>
</evidence>
<dbReference type="PRINTS" id="PR01009">
    <property type="entry name" value="FLGMRINGFLIF"/>
</dbReference>
<accession>A0A0L6TZR5</accession>
<evidence type="ECO:0000259" key="11">
    <source>
        <dbReference type="Pfam" id="PF08345"/>
    </source>
</evidence>
<name>A0A0L6TZR5_9FIRM</name>
<evidence type="ECO:0000259" key="10">
    <source>
        <dbReference type="Pfam" id="PF01514"/>
    </source>
</evidence>
<dbReference type="InterPro" id="IPR045851">
    <property type="entry name" value="AMP-bd_C_sf"/>
</dbReference>
<evidence type="ECO:0000256" key="1">
    <source>
        <dbReference type="ARBA" id="ARBA00004117"/>
    </source>
</evidence>
<dbReference type="Pfam" id="PF01514">
    <property type="entry name" value="YscJ_FliF"/>
    <property type="match status" value="1"/>
</dbReference>
<dbReference type="InterPro" id="IPR006182">
    <property type="entry name" value="FliF_N_dom"/>
</dbReference>
<keyword evidence="5 9" id="KW-0812">Transmembrane</keyword>
<sequence length="518" mass="56174">MNEKIKAFLNGIKEFWTGISKQTKGLIVGGLVVVLVGAIALTFLLNVKDYVPIFDDLSVEESTEILAQLKTMSADVKIDSTGAIMVPKEDESKIRMELATAGYPKNGLSYYVIKDNSNMLSTDYERKQYENMQLQERIGASIETLDGIKDAVVTISEPTENVFYLQETEMSTASVIIHLYPGNTLTESQVLGIQNLVAKSVSGLAKDNIALSDGEGNDLISSTSELNGSYSKIKLTREIENDIKKKVNDILDGPYEQSKYKISVTAIINTDSSIKESTVYTPSPDGDNSGVINEESAGFSINGGTATDGGVAGTTTNSEVTTYAQGIIDSGGVITDTTGNKTYSVSQDKTQTEKKDPVLESVSIGIAIDDVNMNPTEKENLIQLVAFSAGVTPQSIAIRNFEFYAEEDNVEIDEENGITMQQLLIIAGIVGGVLLLIVILIIVLVAGKKKKKRKALGAGAQFEQEAMDELFGELAGKAELPDIQPVKDDKKEKIKEFAKTNPEIAAQLFKSWLKNDNE</sequence>
<comment type="similarity">
    <text evidence="3">Belongs to the FliF family.</text>
</comment>
<protein>
    <recommendedName>
        <fullName evidence="14">Flagellar M-ring protein</fullName>
    </recommendedName>
</protein>
<evidence type="ECO:0000256" key="7">
    <source>
        <dbReference type="ARBA" id="ARBA00023136"/>
    </source>
</evidence>
<dbReference type="EMBL" id="LGYO01000022">
    <property type="protein sequence ID" value="KNZ41756.1"/>
    <property type="molecule type" value="Genomic_DNA"/>
</dbReference>
<feature type="transmembrane region" description="Helical" evidence="9">
    <location>
        <begin position="423"/>
        <end position="446"/>
    </location>
</feature>
<feature type="domain" description="Flagellar M-ring C-terminal" evidence="11">
    <location>
        <begin position="256"/>
        <end position="403"/>
    </location>
</feature>
<dbReference type="Gene3D" id="3.30.300.30">
    <property type="match status" value="1"/>
</dbReference>
<evidence type="ECO:0000256" key="3">
    <source>
        <dbReference type="ARBA" id="ARBA00007971"/>
    </source>
</evidence>
<comment type="caution">
    <text evidence="12">The sequence shown here is derived from an EMBL/GenBank/DDBJ whole genome shotgun (WGS) entry which is preliminary data.</text>
</comment>
<keyword evidence="7 9" id="KW-0472">Membrane</keyword>
<dbReference type="PANTHER" id="PTHR30046">
    <property type="entry name" value="FLAGELLAR M-RING PROTEIN"/>
    <property type="match status" value="1"/>
</dbReference>
<gene>
    <name evidence="12" type="ORF">AKG39_08960</name>
</gene>
<keyword evidence="13" id="KW-1185">Reference proteome</keyword>
<dbReference type="NCBIfam" id="TIGR00206">
    <property type="entry name" value="fliF"/>
    <property type="match status" value="1"/>
</dbReference>
<dbReference type="GO" id="GO:0003774">
    <property type="term" value="F:cytoskeletal motor activity"/>
    <property type="evidence" value="ECO:0007669"/>
    <property type="project" value="InterPro"/>
</dbReference>
<dbReference type="OrthoDB" id="9807026at2"/>
<evidence type="ECO:0000256" key="4">
    <source>
        <dbReference type="ARBA" id="ARBA00022475"/>
    </source>
</evidence>
<evidence type="ECO:0000256" key="2">
    <source>
        <dbReference type="ARBA" id="ARBA00004651"/>
    </source>
</evidence>